<protein>
    <submittedName>
        <fullName evidence="2">Uncharacterized protein</fullName>
    </submittedName>
</protein>
<dbReference type="InterPro" id="IPR011989">
    <property type="entry name" value="ARM-like"/>
</dbReference>
<accession>A0A6A4H5W2</accession>
<gene>
    <name evidence="2" type="ORF">BT96DRAFT_999738</name>
</gene>
<keyword evidence="3" id="KW-1185">Reference proteome</keyword>
<dbReference type="AlphaFoldDB" id="A0A6A4H5W2"/>
<organism evidence="2 3">
    <name type="scientific">Gymnopus androsaceus JB14</name>
    <dbReference type="NCBI Taxonomy" id="1447944"/>
    <lineage>
        <taxon>Eukaryota</taxon>
        <taxon>Fungi</taxon>
        <taxon>Dikarya</taxon>
        <taxon>Basidiomycota</taxon>
        <taxon>Agaricomycotina</taxon>
        <taxon>Agaricomycetes</taxon>
        <taxon>Agaricomycetidae</taxon>
        <taxon>Agaricales</taxon>
        <taxon>Marasmiineae</taxon>
        <taxon>Omphalotaceae</taxon>
        <taxon>Gymnopus</taxon>
    </lineage>
</organism>
<keyword evidence="1" id="KW-0175">Coiled coil</keyword>
<evidence type="ECO:0000256" key="1">
    <source>
        <dbReference type="SAM" id="Coils"/>
    </source>
</evidence>
<name>A0A6A4H5W2_9AGAR</name>
<evidence type="ECO:0000313" key="3">
    <source>
        <dbReference type="Proteomes" id="UP000799118"/>
    </source>
</evidence>
<proteinExistence type="predicted"/>
<dbReference type="Proteomes" id="UP000799118">
    <property type="component" value="Unassembled WGS sequence"/>
</dbReference>
<dbReference type="EMBL" id="ML769580">
    <property type="protein sequence ID" value="KAE9393108.1"/>
    <property type="molecule type" value="Genomic_DNA"/>
</dbReference>
<sequence length="351" mass="39786">MSAMVIPEGADTSRLPPTSLLQTLSISPEIWYPRPHTSVFASLLFSHLLHSSPRCKTPNSNPNSILRSRWQLFHSRRQASPITRACHSGRGRRSSTNATTDPAEHLSLVFLSRSKTDTSELESREWDRLTVGYLTLPCQWLWEDLAAVRDFFSSGGLGILVDPIDQVTETDFFIPNPILNCPGVDTLLGRMARLRDDEPKLSSQKHSYSIILALRRTYKPHLQATTAAGATAKSDAGEVWLDWAFVDSGNLRIRISWLLHLCAETAMLISTLQDTLRSQSQEIEHLRFNNKTASSRQWRRELDSFRAALKASEEKQKKTEKEQEDLLVLLDEASMKRKRDKAEDEGDEDDE</sequence>
<feature type="coiled-coil region" evidence="1">
    <location>
        <begin position="295"/>
        <end position="322"/>
    </location>
</feature>
<dbReference type="Gene3D" id="1.25.10.10">
    <property type="entry name" value="Leucine-rich Repeat Variant"/>
    <property type="match status" value="1"/>
</dbReference>
<dbReference type="OrthoDB" id="3095724at2759"/>
<evidence type="ECO:0000313" key="2">
    <source>
        <dbReference type="EMBL" id="KAE9393108.1"/>
    </source>
</evidence>
<reference evidence="2" key="1">
    <citation type="journal article" date="2019" name="Environ. Microbiol.">
        <title>Fungal ecological strategies reflected in gene transcription - a case study of two litter decomposers.</title>
        <authorList>
            <person name="Barbi F."/>
            <person name="Kohler A."/>
            <person name="Barry K."/>
            <person name="Baskaran P."/>
            <person name="Daum C."/>
            <person name="Fauchery L."/>
            <person name="Ihrmark K."/>
            <person name="Kuo A."/>
            <person name="LaButti K."/>
            <person name="Lipzen A."/>
            <person name="Morin E."/>
            <person name="Grigoriev I.V."/>
            <person name="Henrissat B."/>
            <person name="Lindahl B."/>
            <person name="Martin F."/>
        </authorList>
    </citation>
    <scope>NUCLEOTIDE SEQUENCE</scope>
    <source>
        <strain evidence="2">JB14</strain>
    </source>
</reference>